<dbReference type="EMBL" id="JAGTXB010000012">
    <property type="protein sequence ID" value="MBS0030021.1"/>
    <property type="molecule type" value="Genomic_DNA"/>
</dbReference>
<protein>
    <submittedName>
        <fullName evidence="1">Uncharacterized protein</fullName>
    </submittedName>
</protein>
<evidence type="ECO:0000313" key="1">
    <source>
        <dbReference type="EMBL" id="MBS0030021.1"/>
    </source>
</evidence>
<proteinExistence type="predicted"/>
<organism evidence="1 2">
    <name type="scientific">Chitinophaga hostae</name>
    <dbReference type="NCBI Taxonomy" id="2831022"/>
    <lineage>
        <taxon>Bacteria</taxon>
        <taxon>Pseudomonadati</taxon>
        <taxon>Bacteroidota</taxon>
        <taxon>Chitinophagia</taxon>
        <taxon>Chitinophagales</taxon>
        <taxon>Chitinophagaceae</taxon>
        <taxon>Chitinophaga</taxon>
    </lineage>
</organism>
<sequence>MEKAMIEPGIDTDWYFTDSNNQIAIVASGGGLLPESTSSDKERLTRMIKYFRSLPVSSNDIIIEDHVLELIDNYHEKQKAAYLKDAYFMASRGFYYFDKMILNDYSDFRYYLKAKPTNPLIIDTTINSMKDIIPFPSINKRLET</sequence>
<name>A0ABS5J4N8_9BACT</name>
<evidence type="ECO:0000313" key="2">
    <source>
        <dbReference type="Proteomes" id="UP000676386"/>
    </source>
</evidence>
<dbReference type="RefSeq" id="WP_211975164.1">
    <property type="nucleotide sequence ID" value="NZ_JAGTXB010000012.1"/>
</dbReference>
<gene>
    <name evidence="1" type="ORF">KE626_22035</name>
</gene>
<reference evidence="1 2" key="1">
    <citation type="submission" date="2021-04" db="EMBL/GenBank/DDBJ databases">
        <title>Chitinophaga sp. nov., isolated from the rhizosphere soil.</title>
        <authorList>
            <person name="He S."/>
        </authorList>
    </citation>
    <scope>NUCLEOTIDE SEQUENCE [LARGE SCALE GENOMIC DNA]</scope>
    <source>
        <strain evidence="1 2">2R12</strain>
    </source>
</reference>
<accession>A0ABS5J4N8</accession>
<dbReference type="Proteomes" id="UP000676386">
    <property type="component" value="Unassembled WGS sequence"/>
</dbReference>
<comment type="caution">
    <text evidence="1">The sequence shown here is derived from an EMBL/GenBank/DDBJ whole genome shotgun (WGS) entry which is preliminary data.</text>
</comment>
<keyword evidence="2" id="KW-1185">Reference proteome</keyword>
<feature type="non-terminal residue" evidence="1">
    <location>
        <position position="144"/>
    </location>
</feature>